<keyword evidence="1" id="KW-0175">Coiled coil</keyword>
<keyword evidence="4" id="KW-0547">Nucleotide-binding</keyword>
<keyword evidence="4" id="KW-0347">Helicase</keyword>
<dbReference type="SUPFAM" id="SSF52540">
    <property type="entry name" value="P-loop containing nucleoside triphosphate hydrolases"/>
    <property type="match status" value="2"/>
</dbReference>
<dbReference type="Proteomes" id="UP000236723">
    <property type="component" value="Unassembled WGS sequence"/>
</dbReference>
<dbReference type="GO" id="GO:0004527">
    <property type="term" value="F:exonuclease activity"/>
    <property type="evidence" value="ECO:0007669"/>
    <property type="project" value="UniProtKB-KW"/>
</dbReference>
<evidence type="ECO:0000313" key="5">
    <source>
        <dbReference type="Proteomes" id="UP000236723"/>
    </source>
</evidence>
<feature type="domain" description="TrwC relaxase" evidence="3">
    <location>
        <begin position="10"/>
        <end position="98"/>
    </location>
</feature>
<dbReference type="Gene3D" id="2.30.30.940">
    <property type="match status" value="1"/>
</dbReference>
<dbReference type="Gene3D" id="3.40.50.300">
    <property type="entry name" value="P-loop containing nucleotide triphosphate hydrolases"/>
    <property type="match status" value="2"/>
</dbReference>
<dbReference type="GO" id="GO:0004386">
    <property type="term" value="F:helicase activity"/>
    <property type="evidence" value="ECO:0007669"/>
    <property type="project" value="UniProtKB-KW"/>
</dbReference>
<gene>
    <name evidence="4" type="ORF">SAMN04489712_1346</name>
</gene>
<dbReference type="InterPro" id="IPR014862">
    <property type="entry name" value="TrwC"/>
</dbReference>
<feature type="compositionally biased region" description="Basic and acidic residues" evidence="2">
    <location>
        <begin position="1077"/>
        <end position="1088"/>
    </location>
</feature>
<feature type="region of interest" description="Disordered" evidence="2">
    <location>
        <begin position="126"/>
        <end position="216"/>
    </location>
</feature>
<feature type="compositionally biased region" description="Basic and acidic residues" evidence="2">
    <location>
        <begin position="1126"/>
        <end position="1135"/>
    </location>
</feature>
<dbReference type="Pfam" id="PF13604">
    <property type="entry name" value="AAA_30"/>
    <property type="match status" value="1"/>
</dbReference>
<keyword evidence="4" id="KW-0269">Exonuclease</keyword>
<evidence type="ECO:0000259" key="3">
    <source>
        <dbReference type="Pfam" id="PF08751"/>
    </source>
</evidence>
<feature type="compositionally biased region" description="Pro residues" evidence="2">
    <location>
        <begin position="163"/>
        <end position="178"/>
    </location>
</feature>
<feature type="coiled-coil region" evidence="1">
    <location>
        <begin position="878"/>
        <end position="912"/>
    </location>
</feature>
<protein>
    <submittedName>
        <fullName evidence="4">ATP-dependent exoDNAse (Exonuclease V), alpha subunit, helicase superfamily I</fullName>
    </submittedName>
</protein>
<dbReference type="OrthoDB" id="4524286at2"/>
<organism evidence="4 5">
    <name type="scientific">Thermomonospora echinospora</name>
    <dbReference type="NCBI Taxonomy" id="1992"/>
    <lineage>
        <taxon>Bacteria</taxon>
        <taxon>Bacillati</taxon>
        <taxon>Actinomycetota</taxon>
        <taxon>Actinomycetes</taxon>
        <taxon>Streptosporangiales</taxon>
        <taxon>Thermomonosporaceae</taxon>
        <taxon>Thermomonospora</taxon>
    </lineage>
</organism>
<dbReference type="Pfam" id="PF08751">
    <property type="entry name" value="TrwC"/>
    <property type="match status" value="1"/>
</dbReference>
<reference evidence="5" key="1">
    <citation type="submission" date="2016-10" db="EMBL/GenBank/DDBJ databases">
        <authorList>
            <person name="Varghese N."/>
            <person name="Submissions S."/>
        </authorList>
    </citation>
    <scope>NUCLEOTIDE SEQUENCE [LARGE SCALE GENOMIC DNA]</scope>
    <source>
        <strain evidence="5">DSM 43163</strain>
    </source>
</reference>
<sequence length="1135" mass="121817">MEHAGNGGWEFYRHVEVVGALAQARFRAKTTALGFRWERVPGSRVWELAGVPARLREVFSKRSGQTSGMLVRLGIDPDRATTAQIKAASAMCREGKDTAPLAPASLVHAPVATGTLEADLRESWRRQTVESGADPDTVVAAARRGGGPDGGTGIGGPDGPVGPDLPPRPPRTVPPSPPSRRNAEQPAERTTERAERTTERAERSAERVERSAEWAGRPAGEVAERIAAAVFDPEHGLTAHAKVVTRPKLLAAVLDELPAGITSAAAAEELADAVVAGEGPAVRLERQGPAYRTHPERYTTRDIIAAEQQILAAARDGYQRPGREDEGLAVVDAQAAELAIETFEAAAGFELSREQREVIQRLTGAGHGVDAVVGVTGAGKTTLMAAARAAWEAAGMVVRGAAAAAVAAQALQAETGIPSSTIASVQRALEDPDAPGLDGVDVLVIDEAAMADDRQLADVLSAAQRTGTKAVLIGDPLQMKAIGVRGTLAEIHRQVAGPLLTENRRQREPLERRALQLWRAGDRHGALRTWAVAGRVHAGGRREDTLARMLTDWESARDHLARTSGERDVHEELDRLLMLTGTNADVDLLNQGARLTRRKRGEITGPDHSYQLATGGTLALAVGDYVRVRRNDYRTRHKDAPADAVDVLNGYRGIVTGFNGRDPVVQRRSQTEDGPGVETATIPAARIAAGDLSYGTAMTVASAQGLTSDITFVYGPGLGPHTVYPAMSRNRKQAHLYLPRDLLETDTDRARHGAPHSPVDELARAIGAYARTLTGDRADRLALTELGTVPAPPTGTPATEAAPAAQAAGAGRESIQPSAVPHWRKRPYGTYTDKYLDRLATAYRAQLDRFQRIEARTAAETAAARRGKGPAATVLAERRQALAQAADIEAQLTQAREEADQAGADIADATRQVTAARELTQHGRLALRMASISRAQAQQQLQDAHDAWQAACDRQTTAQQRTDRLARQAADAYRQAPALHLPGAGQESGADQESGRWHHGAATADLAALTRRWDEYLALAIRADLRTAPKRAAQTTLGRAYAAHLAGIDTPHQAVDADEAHRQLAAITTEQNLRRQMPTDHADQERTQRTQHHRRQTTGRTAHQAGRAAAHEQDRQYEASRPPGPRYDHGRGSSR</sequence>
<accession>A0A1H6E5A8</accession>
<feature type="compositionally biased region" description="Basic and acidic residues" evidence="2">
    <location>
        <begin position="181"/>
        <end position="212"/>
    </location>
</feature>
<keyword evidence="5" id="KW-1185">Reference proteome</keyword>
<feature type="compositionally biased region" description="Basic and acidic residues" evidence="2">
    <location>
        <begin position="1109"/>
        <end position="1118"/>
    </location>
</feature>
<keyword evidence="4" id="KW-0067">ATP-binding</keyword>
<keyword evidence="4" id="KW-0378">Hydrolase</keyword>
<evidence type="ECO:0000256" key="1">
    <source>
        <dbReference type="SAM" id="Coils"/>
    </source>
</evidence>
<evidence type="ECO:0000256" key="2">
    <source>
        <dbReference type="SAM" id="MobiDB-lite"/>
    </source>
</evidence>
<feature type="region of interest" description="Disordered" evidence="2">
    <location>
        <begin position="977"/>
        <end position="998"/>
    </location>
</feature>
<name>A0A1H6E5A8_9ACTN</name>
<feature type="region of interest" description="Disordered" evidence="2">
    <location>
        <begin position="787"/>
        <end position="826"/>
    </location>
</feature>
<evidence type="ECO:0000313" key="4">
    <source>
        <dbReference type="EMBL" id="SEG92471.1"/>
    </source>
</evidence>
<dbReference type="SUPFAM" id="SSF55464">
    <property type="entry name" value="Origin of replication-binding domain, RBD-like"/>
    <property type="match status" value="1"/>
</dbReference>
<keyword evidence="4" id="KW-0540">Nuclease</keyword>
<feature type="region of interest" description="Disordered" evidence="2">
    <location>
        <begin position="1072"/>
        <end position="1135"/>
    </location>
</feature>
<dbReference type="AlphaFoldDB" id="A0A1H6E5A8"/>
<feature type="compositionally biased region" description="Low complexity" evidence="2">
    <location>
        <begin position="796"/>
        <end position="811"/>
    </location>
</feature>
<dbReference type="EMBL" id="FNVO01000034">
    <property type="protein sequence ID" value="SEG92471.1"/>
    <property type="molecule type" value="Genomic_DNA"/>
</dbReference>
<proteinExistence type="predicted"/>
<dbReference type="InterPro" id="IPR027417">
    <property type="entry name" value="P-loop_NTPase"/>
</dbReference>
<feature type="compositionally biased region" description="Gly residues" evidence="2">
    <location>
        <begin position="144"/>
        <end position="159"/>
    </location>
</feature>